<dbReference type="CDD" id="cd00130">
    <property type="entry name" value="PAS"/>
    <property type="match status" value="1"/>
</dbReference>
<accession>Q9HSM5</accession>
<dbReference type="InterPro" id="IPR031803">
    <property type="entry name" value="BAT_GAF/HTH-assoc"/>
</dbReference>
<keyword evidence="2" id="KW-0804">Transcription</keyword>
<dbReference type="SMART" id="SM00091">
    <property type="entry name" value="PAS"/>
    <property type="match status" value="2"/>
</dbReference>
<proteinExistence type="predicted"/>
<keyword evidence="3" id="KW-0175">Coiled coil</keyword>
<evidence type="ECO:0000256" key="3">
    <source>
        <dbReference type="SAM" id="Coils"/>
    </source>
</evidence>
<dbReference type="KEGG" id="hal:VNG_0160G"/>
<dbReference type="AlphaFoldDB" id="Q9HSM5"/>
<name>Q9HSM5_HALSA</name>
<dbReference type="Pfam" id="PF04967">
    <property type="entry name" value="HTH_10"/>
    <property type="match status" value="1"/>
</dbReference>
<dbReference type="PROSITE" id="PS50112">
    <property type="entry name" value="PAS"/>
    <property type="match status" value="1"/>
</dbReference>
<keyword evidence="1" id="KW-0805">Transcription regulation</keyword>
<dbReference type="SMART" id="SM00065">
    <property type="entry name" value="GAF"/>
    <property type="match status" value="1"/>
</dbReference>
<dbReference type="Pfam" id="PF13185">
    <property type="entry name" value="GAF_2"/>
    <property type="match status" value="1"/>
</dbReference>
<evidence type="ECO:0000259" key="4">
    <source>
        <dbReference type="PROSITE" id="PS50112"/>
    </source>
</evidence>
<dbReference type="HOGENOM" id="CLU_010057_0_0_2"/>
<dbReference type="EMBL" id="AE004437">
    <property type="protein sequence ID" value="AAG18778.1"/>
    <property type="molecule type" value="Genomic_DNA"/>
</dbReference>
<evidence type="ECO:0000313" key="6">
    <source>
        <dbReference type="Proteomes" id="UP000000554"/>
    </source>
</evidence>
<dbReference type="InterPro" id="IPR007050">
    <property type="entry name" value="HTH_bacterioopsin"/>
</dbReference>
<dbReference type="NCBIfam" id="TIGR00229">
    <property type="entry name" value="sensory_box"/>
    <property type="match status" value="1"/>
</dbReference>
<evidence type="ECO:0000313" key="5">
    <source>
        <dbReference type="EMBL" id="AAG18778.1"/>
    </source>
</evidence>
<dbReference type="PaxDb" id="64091-VNG_0160G"/>
<dbReference type="PIR" id="F84176">
    <property type="entry name" value="F84176"/>
</dbReference>
<reference evidence="5 6" key="1">
    <citation type="journal article" date="2000" name="Proc. Natl. Acad. Sci. U.S.A.">
        <title>Genome sequence of Halobacterium species NRC-1.</title>
        <authorList>
            <person name="Ng W.V."/>
            <person name="Kennedy S.P."/>
            <person name="Mahairas G.G."/>
            <person name="Berquist B."/>
            <person name="Pan M."/>
            <person name="Shukla H.D."/>
            <person name="Lasky S.R."/>
            <person name="Baliga N.S."/>
            <person name="Thorsson V."/>
            <person name="Sbrogna J."/>
            <person name="Swartzell S."/>
            <person name="Weir D."/>
            <person name="Hall J."/>
            <person name="Dahl T.A."/>
            <person name="Welti R."/>
            <person name="Goo Y.A."/>
            <person name="Leithauser B."/>
            <person name="Keller K."/>
            <person name="Cruz R."/>
            <person name="Danson M.J."/>
            <person name="Hough D.W."/>
            <person name="Maddocks D.G."/>
            <person name="Jablonski P.E."/>
            <person name="Krebs M.P."/>
            <person name="Angevine C.M."/>
            <person name="Dale H."/>
            <person name="Isenbarger T.A."/>
            <person name="Peck R.F."/>
            <person name="Pohlschroder M."/>
            <person name="Spudich J.L."/>
            <person name="Jung K.W."/>
            <person name="Alam M."/>
            <person name="Freitas T."/>
            <person name="Hou S."/>
            <person name="Daniels C.J."/>
            <person name="Dennis P.P."/>
            <person name="Omer A.D."/>
            <person name="Ebhardt H."/>
            <person name="Lowe T.M."/>
            <person name="Liang P."/>
            <person name="Riley M."/>
            <person name="Hood L."/>
            <person name="DasSarma S."/>
        </authorList>
    </citation>
    <scope>NUCLEOTIDE SEQUENCE [LARGE SCALE GENOMIC DNA]</scope>
    <source>
        <strain evidence="6">ATCC 700922 / JCM 11081 / NRC-1</strain>
    </source>
</reference>
<dbReference type="Pfam" id="PF15915">
    <property type="entry name" value="BAT"/>
    <property type="match status" value="1"/>
</dbReference>
<dbReference type="Pfam" id="PF08448">
    <property type="entry name" value="PAS_4"/>
    <property type="match status" value="1"/>
</dbReference>
<evidence type="ECO:0000256" key="1">
    <source>
        <dbReference type="ARBA" id="ARBA00023015"/>
    </source>
</evidence>
<feature type="coiled-coil region" evidence="3">
    <location>
        <begin position="432"/>
        <end position="459"/>
    </location>
</feature>
<dbReference type="STRING" id="64091.VNG_0160G"/>
<dbReference type="Gene3D" id="3.30.450.20">
    <property type="entry name" value="PAS domain"/>
    <property type="match status" value="2"/>
</dbReference>
<dbReference type="PATRIC" id="fig|64091.14.peg.114"/>
<dbReference type="InterPro" id="IPR000014">
    <property type="entry name" value="PAS"/>
</dbReference>
<keyword evidence="6" id="KW-1185">Reference proteome</keyword>
<gene>
    <name evidence="5" type="primary">boa1</name>
    <name evidence="5" type="ordered locus">VNG_0160G</name>
</gene>
<dbReference type="SUPFAM" id="SSF55785">
    <property type="entry name" value="PYP-like sensor domain (PAS domain)"/>
    <property type="match status" value="1"/>
</dbReference>
<dbReference type="InterPro" id="IPR035965">
    <property type="entry name" value="PAS-like_dom_sf"/>
</dbReference>
<dbReference type="SUPFAM" id="SSF55781">
    <property type="entry name" value="GAF domain-like"/>
    <property type="match status" value="1"/>
</dbReference>
<dbReference type="InParanoid" id="Q9HSM5"/>
<dbReference type="Gene3D" id="3.30.450.40">
    <property type="match status" value="1"/>
</dbReference>
<dbReference type="InterPro" id="IPR003018">
    <property type="entry name" value="GAF"/>
</dbReference>
<dbReference type="PANTHER" id="PTHR34236:SF1">
    <property type="entry name" value="DIMETHYL SULFOXIDE REDUCTASE TRANSCRIPTIONAL ACTIVATOR"/>
    <property type="match status" value="1"/>
</dbReference>
<dbReference type="PANTHER" id="PTHR34236">
    <property type="entry name" value="DIMETHYL SULFOXIDE REDUCTASE TRANSCRIPTIONAL ACTIVATOR"/>
    <property type="match status" value="1"/>
</dbReference>
<evidence type="ECO:0000256" key="2">
    <source>
        <dbReference type="ARBA" id="ARBA00023163"/>
    </source>
</evidence>
<sequence length="864" mass="91507">MRSVIDAPPAGSRARSSYPAARAAAVSMPRRQLDFSARGCWPTVMVSDDHQPVSAPVFNDPDRFVAVVDADGVVLSANDAAADAATTPAAALQGRRLWGLPWANPTATRHEVQRAVRAAANDEYASFDAAFETQRTPAASGRDAEPSVQWAFRVQPVPNDDRLVVQGDVRREREQLAEELRASEELHRVTLNNMTDTVLVTDDDGTFTYVCPNAHYIFGYTAEEIRAFGTIDELLGCDPVGGDSLSRNGVVTNVECTATDANGDQHTLLVNVREVSIQGGTRLYSCRDVTTRKQREDALAQLQETSRDLLYAGTATEAATRVVDDGTAALPAGGIAVYRFDRHENRLYPVAAADNLAAAVEDAGELRLDDRSPVGTAFVADRVVDSGAEGEWDAGVAAGLAEWTALPIGDHGVVLAGTDRGRSDDALGAVGIEIARLLAATLEAALDRLDREAELRERDQRLQAQNRRLSEINQVNEIIREVDGALVDADSRADIETAVCERLTAGDRFAFAWVGDATAHNDHVTPRAWAGDASSYLDEAALSPTASGVSEPAVRTAADRSVTLVPNVADRRRDADWPAAALAHGFNSVLSVPLVSDDVLFGTVTVYDTAPNAFSETVRAVFAELGQTVGAAISSAQRKAALDGDTTVVVTYAVRDQSWLLGRLAADFDCQLTVESEVAGSTGDTRVVVSVDGADPDAVVAGATALVDVISGDVVQATGDSGVVSLSLRTGLRSRALAAQGVTRRQLTATPESGTLVAAAPDAATARAADSLLADAFASVDVTARRRQQSSADDAQGPSLTERQVEVAQVAYHSGFFDPSHAVSGAVVAETLGISNTAFYDHVNRIESKVFDAVFDDPGCSWVE</sequence>
<organism evidence="5 6">
    <name type="scientific">Halobacterium salinarum (strain ATCC 700922 / JCM 11081 / NRC-1)</name>
    <name type="common">Halobacterium halobium</name>
    <dbReference type="NCBI Taxonomy" id="64091"/>
    <lineage>
        <taxon>Archaea</taxon>
        <taxon>Methanobacteriati</taxon>
        <taxon>Methanobacteriota</taxon>
        <taxon>Stenosarchaea group</taxon>
        <taxon>Halobacteria</taxon>
        <taxon>Halobacteriales</taxon>
        <taxon>Halobacteriaceae</taxon>
        <taxon>Halobacterium</taxon>
        <taxon>Halobacterium salinarum NRC-34001</taxon>
    </lineage>
</organism>
<feature type="domain" description="PAS" evidence="4">
    <location>
        <begin position="183"/>
        <end position="225"/>
    </location>
</feature>
<protein>
    <submittedName>
        <fullName evidence="5">Bacterio-opsin activator-like protein</fullName>
    </submittedName>
</protein>
<dbReference type="InterPro" id="IPR013656">
    <property type="entry name" value="PAS_4"/>
</dbReference>
<dbReference type="Proteomes" id="UP000000554">
    <property type="component" value="Chromosome"/>
</dbReference>
<dbReference type="InterPro" id="IPR029016">
    <property type="entry name" value="GAF-like_dom_sf"/>
</dbReference>